<protein>
    <recommendedName>
        <fullName evidence="3">Chromo domain-containing protein</fullName>
    </recommendedName>
</protein>
<feature type="domain" description="Chromo" evidence="3">
    <location>
        <begin position="16"/>
        <end position="64"/>
    </location>
</feature>
<dbReference type="InterPro" id="IPR000953">
    <property type="entry name" value="Chromo/chromo_shadow_dom"/>
</dbReference>
<dbReference type="SUPFAM" id="SSF54160">
    <property type="entry name" value="Chromo domain-like"/>
    <property type="match status" value="2"/>
</dbReference>
<dbReference type="InterPro" id="IPR016197">
    <property type="entry name" value="Chromo-like_dom_sf"/>
</dbReference>
<dbReference type="Pfam" id="PF01393">
    <property type="entry name" value="Chromo_shadow"/>
    <property type="match status" value="1"/>
</dbReference>
<proteinExistence type="predicted"/>
<dbReference type="Proteomes" id="UP001608902">
    <property type="component" value="Unassembled WGS sequence"/>
</dbReference>
<dbReference type="Pfam" id="PF00385">
    <property type="entry name" value="Chromo"/>
    <property type="match status" value="1"/>
</dbReference>
<evidence type="ECO:0000313" key="5">
    <source>
        <dbReference type="Proteomes" id="UP001608902"/>
    </source>
</evidence>
<dbReference type="CDD" id="cd00034">
    <property type="entry name" value="CSD"/>
    <property type="match status" value="1"/>
</dbReference>
<accession>A0ABD6EPQ5</accession>
<dbReference type="Gene3D" id="2.40.50.40">
    <property type="match status" value="2"/>
</dbReference>
<reference evidence="4 5" key="1">
    <citation type="submission" date="2024-08" db="EMBL/GenBank/DDBJ databases">
        <title>Gnathostoma spinigerum genome.</title>
        <authorList>
            <person name="Gonzalez-Bertolin B."/>
            <person name="Monzon S."/>
            <person name="Zaballos A."/>
            <person name="Jimenez P."/>
            <person name="Dekumyoy P."/>
            <person name="Varona S."/>
            <person name="Cuesta I."/>
            <person name="Sumanam S."/>
            <person name="Adisakwattana P."/>
            <person name="Gasser R.B."/>
            <person name="Hernandez-Gonzalez A."/>
            <person name="Young N.D."/>
            <person name="Perteguer M.J."/>
        </authorList>
    </citation>
    <scope>NUCLEOTIDE SEQUENCE [LARGE SCALE GENOMIC DNA]</scope>
    <source>
        <strain evidence="4">AL3</strain>
        <tissue evidence="4">Liver</tissue>
    </source>
</reference>
<evidence type="ECO:0000313" key="4">
    <source>
        <dbReference type="EMBL" id="MFH4978662.1"/>
    </source>
</evidence>
<comment type="subcellular location">
    <subcellularLocation>
        <location evidence="1">Nucleus</location>
    </subcellularLocation>
</comment>
<sequence length="153" mass="17413">MADKRLHQKKCKNDGLVADKILDMRVRNNGFEYLLSWKGYPEPETSWECKDDVDCPGLIQAYEETLLNGRRERLAASCAAEQNAIRSCRAFEEGLEPEKIFGAAVVDGVVMMLLKWKGSKRSDCIPEKLAFQKCPQLVVDFYADQARRCIYGT</sequence>
<evidence type="ECO:0000259" key="3">
    <source>
        <dbReference type="PROSITE" id="PS50013"/>
    </source>
</evidence>
<dbReference type="SMART" id="SM00298">
    <property type="entry name" value="CHROMO"/>
    <property type="match status" value="2"/>
</dbReference>
<dbReference type="InterPro" id="IPR051219">
    <property type="entry name" value="Heterochromatin_chromo-domain"/>
</dbReference>
<dbReference type="SMART" id="SM00300">
    <property type="entry name" value="ChSh"/>
    <property type="match status" value="1"/>
</dbReference>
<dbReference type="GO" id="GO:0005634">
    <property type="term" value="C:nucleus"/>
    <property type="evidence" value="ECO:0007669"/>
    <property type="project" value="UniProtKB-SubCell"/>
</dbReference>
<dbReference type="PROSITE" id="PS50013">
    <property type="entry name" value="CHROMO_2"/>
    <property type="match status" value="2"/>
</dbReference>
<dbReference type="EMBL" id="JBGFUD010003385">
    <property type="protein sequence ID" value="MFH4978662.1"/>
    <property type="molecule type" value="Genomic_DNA"/>
</dbReference>
<dbReference type="PANTHER" id="PTHR22812">
    <property type="entry name" value="CHROMOBOX PROTEIN"/>
    <property type="match status" value="1"/>
</dbReference>
<dbReference type="InterPro" id="IPR023780">
    <property type="entry name" value="Chromo_domain"/>
</dbReference>
<gene>
    <name evidence="4" type="ORF">AB6A40_005371</name>
</gene>
<evidence type="ECO:0000256" key="2">
    <source>
        <dbReference type="ARBA" id="ARBA00023242"/>
    </source>
</evidence>
<feature type="domain" description="Chromo" evidence="3">
    <location>
        <begin position="95"/>
        <end position="142"/>
    </location>
</feature>
<comment type="caution">
    <text evidence="4">The sequence shown here is derived from an EMBL/GenBank/DDBJ whole genome shotgun (WGS) entry which is preliminary data.</text>
</comment>
<organism evidence="4 5">
    <name type="scientific">Gnathostoma spinigerum</name>
    <dbReference type="NCBI Taxonomy" id="75299"/>
    <lineage>
        <taxon>Eukaryota</taxon>
        <taxon>Metazoa</taxon>
        <taxon>Ecdysozoa</taxon>
        <taxon>Nematoda</taxon>
        <taxon>Chromadorea</taxon>
        <taxon>Rhabditida</taxon>
        <taxon>Spirurina</taxon>
        <taxon>Gnathostomatomorpha</taxon>
        <taxon>Gnathostomatoidea</taxon>
        <taxon>Gnathostomatidae</taxon>
        <taxon>Gnathostoma</taxon>
    </lineage>
</organism>
<name>A0ABD6EPQ5_9BILA</name>
<keyword evidence="2" id="KW-0539">Nucleus</keyword>
<dbReference type="AlphaFoldDB" id="A0ABD6EPQ5"/>
<keyword evidence="5" id="KW-1185">Reference proteome</keyword>
<evidence type="ECO:0000256" key="1">
    <source>
        <dbReference type="ARBA" id="ARBA00004123"/>
    </source>
</evidence>
<dbReference type="InterPro" id="IPR008251">
    <property type="entry name" value="Chromo_shadow_dom"/>
</dbReference>